<proteinExistence type="predicted"/>
<dbReference type="EMBL" id="PFAV01000016">
    <property type="protein sequence ID" value="PIR91710.1"/>
    <property type="molecule type" value="Genomic_DNA"/>
</dbReference>
<reference evidence="3" key="1">
    <citation type="submission" date="2017-09" db="EMBL/GenBank/DDBJ databases">
        <title>Depth-based differentiation of microbial function through sediment-hosted aquifers and enrichment of novel symbionts in the deep terrestrial subsurface.</title>
        <authorList>
            <person name="Probst A.J."/>
            <person name="Ladd B."/>
            <person name="Jarett J.K."/>
            <person name="Geller-Mcgrath D.E."/>
            <person name="Sieber C.M.K."/>
            <person name="Emerson J.B."/>
            <person name="Anantharaman K."/>
            <person name="Thomas B.C."/>
            <person name="Malmstrom R."/>
            <person name="Stieglmeier M."/>
            <person name="Klingl A."/>
            <person name="Woyke T."/>
            <person name="Ryan C.M."/>
            <person name="Banfield J.F."/>
        </authorList>
    </citation>
    <scope>NUCLEOTIDE SEQUENCE [LARGE SCALE GENOMIC DNA]</scope>
</reference>
<dbReference type="AlphaFoldDB" id="A0A2H0V053"/>
<comment type="caution">
    <text evidence="2">The sequence shown here is derived from an EMBL/GenBank/DDBJ whole genome shotgun (WGS) entry which is preliminary data.</text>
</comment>
<dbReference type="Pfam" id="PF00583">
    <property type="entry name" value="Acetyltransf_1"/>
    <property type="match status" value="1"/>
</dbReference>
<keyword evidence="2" id="KW-0808">Transferase</keyword>
<dbReference type="GO" id="GO:0016747">
    <property type="term" value="F:acyltransferase activity, transferring groups other than amino-acyl groups"/>
    <property type="evidence" value="ECO:0007669"/>
    <property type="project" value="InterPro"/>
</dbReference>
<accession>A0A2H0V053</accession>
<gene>
    <name evidence="2" type="ORF">COU03_00860</name>
</gene>
<dbReference type="InterPro" id="IPR000182">
    <property type="entry name" value="GNAT_dom"/>
</dbReference>
<dbReference type="SUPFAM" id="SSF55729">
    <property type="entry name" value="Acyl-CoA N-acyltransferases (Nat)"/>
    <property type="match status" value="1"/>
</dbReference>
<evidence type="ECO:0000313" key="3">
    <source>
        <dbReference type="Proteomes" id="UP000228906"/>
    </source>
</evidence>
<dbReference type="Gene3D" id="3.40.630.30">
    <property type="match status" value="1"/>
</dbReference>
<dbReference type="Proteomes" id="UP000228906">
    <property type="component" value="Unassembled WGS sequence"/>
</dbReference>
<evidence type="ECO:0000313" key="2">
    <source>
        <dbReference type="EMBL" id="PIR91710.1"/>
    </source>
</evidence>
<organism evidence="2 3">
    <name type="scientific">bacterium (Candidatus Gribaldobacteria) CG10_big_fil_rev_8_21_14_0_10_41_12</name>
    <dbReference type="NCBI Taxonomy" id="2014277"/>
    <lineage>
        <taxon>Bacteria</taxon>
        <taxon>Candidatus Gribaldobacteria</taxon>
    </lineage>
</organism>
<protein>
    <submittedName>
        <fullName evidence="2">N-acetyltransferase</fullName>
    </submittedName>
</protein>
<name>A0A2H0V053_9BACT</name>
<dbReference type="PROSITE" id="PS51186">
    <property type="entry name" value="GNAT"/>
    <property type="match status" value="1"/>
</dbReference>
<dbReference type="InterPro" id="IPR016181">
    <property type="entry name" value="Acyl_CoA_acyltransferase"/>
</dbReference>
<evidence type="ECO:0000259" key="1">
    <source>
        <dbReference type="PROSITE" id="PS51186"/>
    </source>
</evidence>
<dbReference type="CDD" id="cd04301">
    <property type="entry name" value="NAT_SF"/>
    <property type="match status" value="1"/>
</dbReference>
<sequence length="159" mass="18212">MIKIQSLNKKDLFEIARIANQCFKGYGSLAGAKKWLICNFSAFPRTQYFVAKEKDEILGYILWLEKGGFRKSAVWELEQIAVKETARGRGVASFLIEQSLKKILDYLKKRSAKLKIVEVTTGTENQAQRLYQKTLDAQPEAIIKDLFRGDEVIMIARFS</sequence>
<feature type="domain" description="N-acetyltransferase" evidence="1">
    <location>
        <begin position="2"/>
        <end position="159"/>
    </location>
</feature>